<dbReference type="Proteomes" id="UP000565089">
    <property type="component" value="Unassembled WGS sequence"/>
</dbReference>
<reference evidence="2 3" key="1">
    <citation type="submission" date="2020-08" db="EMBL/GenBank/DDBJ databases">
        <title>Sequencing the genomes of 1000 actinobacteria strains.</title>
        <authorList>
            <person name="Klenk H.-P."/>
        </authorList>
    </citation>
    <scope>NUCLEOTIDE SEQUENCE [LARGE SCALE GENOMIC DNA]</scope>
    <source>
        <strain evidence="2 3">DSM 40483</strain>
    </source>
</reference>
<comment type="caution">
    <text evidence="2">The sequence shown here is derived from an EMBL/GenBank/DDBJ whole genome shotgun (WGS) entry which is preliminary data.</text>
</comment>
<evidence type="ECO:0000313" key="3">
    <source>
        <dbReference type="Proteomes" id="UP000565089"/>
    </source>
</evidence>
<organism evidence="2 3">
    <name type="scientific">Streptomyces luteogriseus</name>
    <dbReference type="NCBI Taxonomy" id="68233"/>
    <lineage>
        <taxon>Bacteria</taxon>
        <taxon>Bacillati</taxon>
        <taxon>Actinomycetota</taxon>
        <taxon>Actinomycetes</taxon>
        <taxon>Kitasatosporales</taxon>
        <taxon>Streptomycetaceae</taxon>
        <taxon>Streptomyces</taxon>
    </lineage>
</organism>
<protein>
    <recommendedName>
        <fullName evidence="4">Isochorismatase family protein</fullName>
    </recommendedName>
</protein>
<dbReference type="EMBL" id="JACHMS010000001">
    <property type="protein sequence ID" value="MBB4710201.1"/>
    <property type="molecule type" value="Genomic_DNA"/>
</dbReference>
<evidence type="ECO:0008006" key="4">
    <source>
        <dbReference type="Google" id="ProtNLM"/>
    </source>
</evidence>
<dbReference type="AlphaFoldDB" id="A0A7W7DGD1"/>
<sequence>MDIATDHCVRATALDAVKAGFRARVRVDYRIRPGHDGRGRGRLPPGRYRRIRCGFTTAVVPLGSWPGRAERGRVLSEMPAWPAVSTSVAPCVRRFEEYAADLPGFFTLLAGTGLSFFTDVCPPGRRVSARPRLSAAQLEANVLAHAALVRARGGVDAALTRLPCRRSRPHLTTHTRKSIFAGVDIGRWCGYGFSRSQPDRRARQTRTAGQQYRSCSAQDGAVVEFRSQGCCRTATGLTTGPGGPQWSGAAASSTRCIRSGISEQYLGEGAGCGRAHREVRQWGSKPEQWQDGRRGWLPKSGAVTGHQQYTVEQYQQRGNERRKWTPSGSPGRLFESRVPQDIDSEVVSGQATAIPASPAAFRPGVR</sequence>
<evidence type="ECO:0000313" key="2">
    <source>
        <dbReference type="EMBL" id="MBB4710201.1"/>
    </source>
</evidence>
<gene>
    <name evidence="2" type="ORF">BJ965_000083</name>
</gene>
<name>A0A7W7DGD1_9ACTN</name>
<feature type="region of interest" description="Disordered" evidence="1">
    <location>
        <begin position="315"/>
        <end position="336"/>
    </location>
</feature>
<accession>A0A7W7DGD1</accession>
<proteinExistence type="predicted"/>
<evidence type="ECO:0000256" key="1">
    <source>
        <dbReference type="SAM" id="MobiDB-lite"/>
    </source>
</evidence>
<keyword evidence="3" id="KW-1185">Reference proteome</keyword>